<dbReference type="EMBL" id="PDNB01000120">
    <property type="protein sequence ID" value="PGH06084.1"/>
    <property type="molecule type" value="Genomic_DNA"/>
</dbReference>
<protein>
    <submittedName>
        <fullName evidence="1">Uncharacterized protein</fullName>
    </submittedName>
</protein>
<proteinExistence type="predicted"/>
<dbReference type="OrthoDB" id="2959714at2759"/>
<evidence type="ECO:0000313" key="2">
    <source>
        <dbReference type="Proteomes" id="UP000223968"/>
    </source>
</evidence>
<reference evidence="1 2" key="1">
    <citation type="submission" date="2017-10" db="EMBL/GenBank/DDBJ databases">
        <title>Comparative genomics in systemic dimorphic fungi from Ajellomycetaceae.</title>
        <authorList>
            <person name="Munoz J.F."/>
            <person name="Mcewen J.G."/>
            <person name="Clay O.K."/>
            <person name="Cuomo C.A."/>
        </authorList>
    </citation>
    <scope>NUCLEOTIDE SEQUENCE [LARGE SCALE GENOMIC DNA]</scope>
    <source>
        <strain evidence="1 2">UAMH5409</strain>
    </source>
</reference>
<gene>
    <name evidence="1" type="ORF">AJ79_06618</name>
</gene>
<organism evidence="1 2">
    <name type="scientific">Helicocarpus griseus UAMH5409</name>
    <dbReference type="NCBI Taxonomy" id="1447875"/>
    <lineage>
        <taxon>Eukaryota</taxon>
        <taxon>Fungi</taxon>
        <taxon>Dikarya</taxon>
        <taxon>Ascomycota</taxon>
        <taxon>Pezizomycotina</taxon>
        <taxon>Eurotiomycetes</taxon>
        <taxon>Eurotiomycetidae</taxon>
        <taxon>Onygenales</taxon>
        <taxon>Ajellomycetaceae</taxon>
        <taxon>Helicocarpus</taxon>
    </lineage>
</organism>
<dbReference type="AlphaFoldDB" id="A0A2B7X353"/>
<accession>A0A2B7X353</accession>
<dbReference type="Proteomes" id="UP000223968">
    <property type="component" value="Unassembled WGS sequence"/>
</dbReference>
<sequence>MDPSTEVADGYLDDVCSVFDRHNHPIVLVEQCATVWMGCPGNSTDYDFLVRDSQLDAILATLIESGEWKQIEQDLSSRSEDANVTQVPRLRRLVREPVYISLWPEKIYFLSVDDPKIQVPDVTCLDRALIEEHFDPKLGYPLTKSDLEARKTRILPKQLARRENTSPVFIPTIPRMINALLDQDRQRNDQTRDFNLKSPANRPAEHISNIMRSLHLERPDQKEKFLPYISDHNLSSMEARLAGFKRRPTIVLDNLTGLPKPRPQNLSPS</sequence>
<name>A0A2B7X353_9EURO</name>
<evidence type="ECO:0000313" key="1">
    <source>
        <dbReference type="EMBL" id="PGH06084.1"/>
    </source>
</evidence>
<comment type="caution">
    <text evidence="1">The sequence shown here is derived from an EMBL/GenBank/DDBJ whole genome shotgun (WGS) entry which is preliminary data.</text>
</comment>
<keyword evidence="2" id="KW-1185">Reference proteome</keyword>